<dbReference type="RefSeq" id="WP_050519997.1">
    <property type="nucleotide sequence ID" value="NZ_FOCO01000031.1"/>
</dbReference>
<comment type="subcellular location">
    <subcellularLocation>
        <location evidence="1">Membrane</location>
        <topology evidence="1">Single-pass membrane protein</topology>
    </subcellularLocation>
</comment>
<dbReference type="EMBL" id="FOCO01000031">
    <property type="protein sequence ID" value="SEN90758.1"/>
    <property type="molecule type" value="Genomic_DNA"/>
</dbReference>
<gene>
    <name evidence="4" type="ORF">SAMN05216227_10319</name>
</gene>
<accession>A0A1H8KEA6</accession>
<keyword evidence="3" id="KW-1133">Transmembrane helix</keyword>
<protein>
    <submittedName>
        <fullName evidence="4">Glycosyl transferase family 2</fullName>
    </submittedName>
</protein>
<keyword evidence="3" id="KW-0472">Membrane</keyword>
<evidence type="ECO:0000313" key="4">
    <source>
        <dbReference type="EMBL" id="SEN90758.1"/>
    </source>
</evidence>
<evidence type="ECO:0000313" key="5">
    <source>
        <dbReference type="Proteomes" id="UP000183002"/>
    </source>
</evidence>
<proteinExistence type="predicted"/>
<dbReference type="GO" id="GO:0016020">
    <property type="term" value="C:membrane"/>
    <property type="evidence" value="ECO:0007669"/>
    <property type="project" value="UniProtKB-SubCell"/>
</dbReference>
<dbReference type="PANTHER" id="PTHR21461">
    <property type="entry name" value="GLYCOSYLTRANSFERASE FAMILY 92 PROTEIN"/>
    <property type="match status" value="1"/>
</dbReference>
<dbReference type="STRING" id="1077947.SAMN05216227_10319"/>
<dbReference type="GO" id="GO:0005737">
    <property type="term" value="C:cytoplasm"/>
    <property type="evidence" value="ECO:0007669"/>
    <property type="project" value="TreeGrafter"/>
</dbReference>
<evidence type="ECO:0000256" key="2">
    <source>
        <dbReference type="ARBA" id="ARBA00022692"/>
    </source>
</evidence>
<keyword evidence="5" id="KW-1185">Reference proteome</keyword>
<dbReference type="OrthoDB" id="4964299at2"/>
<dbReference type="InterPro" id="IPR029044">
    <property type="entry name" value="Nucleotide-diphossugar_trans"/>
</dbReference>
<evidence type="ECO:0000256" key="1">
    <source>
        <dbReference type="ARBA" id="ARBA00004167"/>
    </source>
</evidence>
<dbReference type="SUPFAM" id="SSF53448">
    <property type="entry name" value="Nucleotide-diphospho-sugar transferases"/>
    <property type="match status" value="1"/>
</dbReference>
<evidence type="ECO:0000256" key="3">
    <source>
        <dbReference type="ARBA" id="ARBA00022989"/>
    </source>
</evidence>
<dbReference type="GO" id="GO:0016757">
    <property type="term" value="F:glycosyltransferase activity"/>
    <property type="evidence" value="ECO:0007669"/>
    <property type="project" value="TreeGrafter"/>
</dbReference>
<organism evidence="4 5">
    <name type="scientific">Pseudorhodobacter antarcticus</name>
    <dbReference type="NCBI Taxonomy" id="1077947"/>
    <lineage>
        <taxon>Bacteria</taxon>
        <taxon>Pseudomonadati</taxon>
        <taxon>Pseudomonadota</taxon>
        <taxon>Alphaproteobacteria</taxon>
        <taxon>Rhodobacterales</taxon>
        <taxon>Paracoccaceae</taxon>
        <taxon>Pseudorhodobacter</taxon>
    </lineage>
</organism>
<reference evidence="4 5" key="1">
    <citation type="submission" date="2016-10" db="EMBL/GenBank/DDBJ databases">
        <authorList>
            <person name="de Groot N.N."/>
        </authorList>
    </citation>
    <scope>NUCLEOTIDE SEQUENCE [LARGE SCALE GENOMIC DNA]</scope>
    <source>
        <strain evidence="4 5">CGMCC 1.10836</strain>
    </source>
</reference>
<keyword evidence="4" id="KW-0808">Transferase</keyword>
<keyword evidence="2" id="KW-0812">Transmembrane</keyword>
<sequence>MGGYTVVTTMKNEAAFLLEWVAHHKVLGFDHLVICTNDCADVTREMVERLAEMGLARHHATRHWPATSIQRSALKQVRRYADVTDADWVYVCYADEFLVVQIGDGTARALVAARAQAEVISVPWRIFGPNGRRDYVDASVTQQFCRGSLEAPRQGIYAKSLFRGDLDMQRIGIHAPIARAELGRAFLREMPGGGRIDPAVNLMLAGRDYRVAQVNHYALRSRDSFLVKRDRGRVNHTGQSMDAEYWDRFNVAQVGCDGIRRYDLGVADWMARLMGDAVLADLHGRAVAWHAAKIVELQGRADYAPLITALDERLAACAS</sequence>
<dbReference type="AlphaFoldDB" id="A0A1H8KEA6"/>
<name>A0A1H8KEA6_9RHOB</name>
<dbReference type="Proteomes" id="UP000183002">
    <property type="component" value="Unassembled WGS sequence"/>
</dbReference>
<dbReference type="Pfam" id="PF13704">
    <property type="entry name" value="Glyco_tranf_2_4"/>
    <property type="match status" value="1"/>
</dbReference>
<dbReference type="PANTHER" id="PTHR21461:SF69">
    <property type="entry name" value="GLYCOSYLTRANSFERASE FAMILY 92 PROTEIN"/>
    <property type="match status" value="1"/>
</dbReference>